<dbReference type="eggNOG" id="COG3182">
    <property type="taxonomic scope" value="Bacteria"/>
</dbReference>
<feature type="transmembrane region" description="Helical" evidence="5">
    <location>
        <begin position="131"/>
        <end position="149"/>
    </location>
</feature>
<evidence type="ECO:0000256" key="1">
    <source>
        <dbReference type="ARBA" id="ARBA00022630"/>
    </source>
</evidence>
<keyword evidence="1" id="KW-0285">Flavoprotein</keyword>
<dbReference type="HOGENOM" id="CLU_001570_17_4_6"/>
<sequence length="730" mass="80124">MKRRLLWLHRWLSIGLAPLLLVLIVSGGLLAVQPVVEDWVAGPDADVPVAVPETLTWLDRLDQRQRARALRFEADRVLVLTFSQRGERRVVPFDLTTGEAGVERATGESFFRTVRHLHKDLLLGLDGLVEWVTYALLIIVVTGPWLAWPRLRNTLSDWHTGLGWLTLPLIFLVTATGALLALQWGTPALPEFDRDQPQVTLPAAIARAAQQGDLVAVYEAERFAQVSVALQGADATGNRVTYVVTPGEVARVTAYPGLVQSLHQGTWAGAISGALNGIAALALGFLLLSGTWVWLRRQWQARRREGDPAADILVAYGSQTGTAARWARATAKALRDGGERVLEASLAGVRPEELPGFRQVLLIISTTGDGEVPDAARRFVDALPGSRLSGARFAVLALGDSSYRQFCAAGERLRQRLLTSGAEEVLPLVKVDGDPAGPWRGWMDRVGRAVGTDLGELEAPDGGDQPVRLTLAQRQQLNDPADPDTNEVWSLVFECAEPLDYRPGDLLLVRPAPGAPARPYSIGSTPLTDPRRLMLTVAVVTRDDGTPGEASGLLCRQLPVGTPLDMTLRRHPHFHPPESPDRPMIMVAAGCGIAPFMGFLAEQAHRPRTGPAWLLFGNRKRAGDFFYRERLQRCLEEGHLYRLDTAFSRDADDGRYVSDCIREAGAELLDWLERRDALLYACGKASTLGRGLREALTGVLVEQRGLAPPEARERLRQWEAEGRLRLDLID</sequence>
<keyword evidence="9" id="KW-1185">Reference proteome</keyword>
<organism evidence="8 9">
    <name type="scientific">Alkalilimnicola ehrlichii (strain ATCC BAA-1101 / DSM 17681 / MLHE-1)</name>
    <dbReference type="NCBI Taxonomy" id="187272"/>
    <lineage>
        <taxon>Bacteria</taxon>
        <taxon>Pseudomonadati</taxon>
        <taxon>Pseudomonadota</taxon>
        <taxon>Gammaproteobacteria</taxon>
        <taxon>Chromatiales</taxon>
        <taxon>Ectothiorhodospiraceae</taxon>
        <taxon>Alkalilimnicola</taxon>
    </lineage>
</organism>
<dbReference type="GO" id="GO:0010181">
    <property type="term" value="F:FMN binding"/>
    <property type="evidence" value="ECO:0007669"/>
    <property type="project" value="InterPro"/>
</dbReference>
<dbReference type="OrthoDB" id="9816402at2"/>
<keyword evidence="5" id="KW-0472">Membrane</keyword>
<dbReference type="InterPro" id="IPR017938">
    <property type="entry name" value="Riboflavin_synthase-like_b-brl"/>
</dbReference>
<protein>
    <recommendedName>
        <fullName evidence="4">NADPH--hemoprotein reductase</fullName>
        <ecNumber evidence="4">1.6.2.4</ecNumber>
    </recommendedName>
</protein>
<reference evidence="9" key="1">
    <citation type="submission" date="2006-08" db="EMBL/GenBank/DDBJ databases">
        <title>Complete sequence of Alkalilimnicola ehrilichei MLHE-1.</title>
        <authorList>
            <person name="Copeland A."/>
            <person name="Lucas S."/>
            <person name="Lapidus A."/>
            <person name="Barry K."/>
            <person name="Detter J.C."/>
            <person name="Glavina del Rio T."/>
            <person name="Hammon N."/>
            <person name="Israni S."/>
            <person name="Dalin E."/>
            <person name="Tice H."/>
            <person name="Pitluck S."/>
            <person name="Sims D."/>
            <person name="Brettin T."/>
            <person name="Bruce D."/>
            <person name="Han C."/>
            <person name="Tapia R."/>
            <person name="Gilna P."/>
            <person name="Schmutz J."/>
            <person name="Larimer F."/>
            <person name="Land M."/>
            <person name="Hauser L."/>
            <person name="Kyrpides N."/>
            <person name="Mikhailova N."/>
            <person name="Oremland R.S."/>
            <person name="Hoeft S.E."/>
            <person name="Switzer-Blum J."/>
            <person name="Kulp T."/>
            <person name="King G."/>
            <person name="Tabita R."/>
            <person name="Witte B."/>
            <person name="Santini J.M."/>
            <person name="Basu P."/>
            <person name="Hollibaugh J.T."/>
            <person name="Xie G."/>
            <person name="Stolz J.F."/>
            <person name="Richardson P."/>
        </authorList>
    </citation>
    <scope>NUCLEOTIDE SEQUENCE [LARGE SCALE GENOMIC DNA]</scope>
    <source>
        <strain evidence="9">ATCC BAA-1101 / DSM 17681 / MLHE-1</strain>
    </source>
</reference>
<feature type="transmembrane region" description="Helical" evidence="5">
    <location>
        <begin position="161"/>
        <end position="184"/>
    </location>
</feature>
<dbReference type="InterPro" id="IPR001709">
    <property type="entry name" value="Flavoprot_Pyr_Nucl_cyt_Rdtase"/>
</dbReference>
<keyword evidence="3" id="KW-0813">Transport</keyword>
<dbReference type="EMBL" id="CP000453">
    <property type="protein sequence ID" value="ABI57236.1"/>
    <property type="molecule type" value="Genomic_DNA"/>
</dbReference>
<evidence type="ECO:0000256" key="4">
    <source>
        <dbReference type="ARBA" id="ARBA00023797"/>
    </source>
</evidence>
<dbReference type="InterPro" id="IPR039261">
    <property type="entry name" value="FNR_nucleotide-bd"/>
</dbReference>
<feature type="transmembrane region" description="Helical" evidence="5">
    <location>
        <begin position="267"/>
        <end position="295"/>
    </location>
</feature>
<dbReference type="PRINTS" id="PR00371">
    <property type="entry name" value="FPNCR"/>
</dbReference>
<dbReference type="Gene3D" id="3.40.50.360">
    <property type="match status" value="1"/>
</dbReference>
<dbReference type="InterPro" id="IPR001094">
    <property type="entry name" value="Flavdoxin-like"/>
</dbReference>
<dbReference type="GO" id="GO:0005829">
    <property type="term" value="C:cytosol"/>
    <property type="evidence" value="ECO:0007669"/>
    <property type="project" value="TreeGrafter"/>
</dbReference>
<evidence type="ECO:0000259" key="7">
    <source>
        <dbReference type="PROSITE" id="PS51384"/>
    </source>
</evidence>
<dbReference type="Pfam" id="PF00258">
    <property type="entry name" value="Flavodoxin_1"/>
    <property type="match status" value="1"/>
</dbReference>
<dbReference type="GO" id="GO:0016491">
    <property type="term" value="F:oxidoreductase activity"/>
    <property type="evidence" value="ECO:0007669"/>
    <property type="project" value="InterPro"/>
</dbReference>
<feature type="domain" description="FAD-binding FR-type" evidence="7">
    <location>
        <begin position="464"/>
        <end position="577"/>
    </location>
</feature>
<feature type="domain" description="Flavodoxin-like" evidence="6">
    <location>
        <begin position="312"/>
        <end position="447"/>
    </location>
</feature>
<dbReference type="PANTHER" id="PTHR19384:SF17">
    <property type="entry name" value="NADPH--CYTOCHROME P450 REDUCTASE"/>
    <property type="match status" value="1"/>
</dbReference>
<dbReference type="InterPro" id="IPR001433">
    <property type="entry name" value="OxRdtase_FAD/NAD-bd"/>
</dbReference>
<keyword evidence="5" id="KW-0812">Transmembrane</keyword>
<evidence type="ECO:0000256" key="5">
    <source>
        <dbReference type="SAM" id="Phobius"/>
    </source>
</evidence>
<dbReference type="PRINTS" id="PR00369">
    <property type="entry name" value="FLAVODOXIN"/>
</dbReference>
<evidence type="ECO:0000256" key="2">
    <source>
        <dbReference type="ARBA" id="ARBA00022643"/>
    </source>
</evidence>
<keyword evidence="3" id="KW-0249">Electron transport</keyword>
<dbReference type="PROSITE" id="PS51384">
    <property type="entry name" value="FAD_FR"/>
    <property type="match status" value="1"/>
</dbReference>
<evidence type="ECO:0000256" key="3">
    <source>
        <dbReference type="ARBA" id="ARBA00022982"/>
    </source>
</evidence>
<dbReference type="SUPFAM" id="SSF63380">
    <property type="entry name" value="Riboflavin synthase domain-like"/>
    <property type="match status" value="1"/>
</dbReference>
<keyword evidence="2" id="KW-0288">FMN</keyword>
<evidence type="ECO:0000313" key="8">
    <source>
        <dbReference type="EMBL" id="ABI57236.1"/>
    </source>
</evidence>
<dbReference type="eggNOG" id="COG0369">
    <property type="taxonomic scope" value="Bacteria"/>
</dbReference>
<keyword evidence="5" id="KW-1133">Transmembrane helix</keyword>
<dbReference type="SUPFAM" id="SSF52218">
    <property type="entry name" value="Flavoproteins"/>
    <property type="match status" value="1"/>
</dbReference>
<accession>Q0A7F1</accession>
<dbReference type="Pfam" id="PF03929">
    <property type="entry name" value="PepSY_TM"/>
    <property type="match status" value="1"/>
</dbReference>
<dbReference type="Gene3D" id="2.40.30.10">
    <property type="entry name" value="Translation factors"/>
    <property type="match status" value="1"/>
</dbReference>
<gene>
    <name evidence="8" type="ordered locus">Mlg_1892</name>
</gene>
<name>Q0A7F1_ALKEH</name>
<dbReference type="SUPFAM" id="SSF52343">
    <property type="entry name" value="Ferredoxin reductase-like, C-terminal NADP-linked domain"/>
    <property type="match status" value="1"/>
</dbReference>
<dbReference type="Gene3D" id="3.40.50.80">
    <property type="entry name" value="Nucleotide-binding domain of ferredoxin-NADP reductase (FNR) module"/>
    <property type="match status" value="1"/>
</dbReference>
<dbReference type="InterPro" id="IPR008254">
    <property type="entry name" value="Flavodoxin/NO_synth"/>
</dbReference>
<dbReference type="Pfam" id="PF00175">
    <property type="entry name" value="NAD_binding_1"/>
    <property type="match status" value="1"/>
</dbReference>
<evidence type="ECO:0000259" key="6">
    <source>
        <dbReference type="PROSITE" id="PS50902"/>
    </source>
</evidence>
<dbReference type="Proteomes" id="UP000001962">
    <property type="component" value="Chromosome"/>
</dbReference>
<proteinExistence type="predicted"/>
<dbReference type="GO" id="GO:0050660">
    <property type="term" value="F:flavin adenine dinucleotide binding"/>
    <property type="evidence" value="ECO:0007669"/>
    <property type="project" value="TreeGrafter"/>
</dbReference>
<dbReference type="EC" id="1.6.2.4" evidence="4"/>
<dbReference type="PANTHER" id="PTHR19384">
    <property type="entry name" value="NITRIC OXIDE SYNTHASE-RELATED"/>
    <property type="match status" value="1"/>
</dbReference>
<evidence type="ECO:0000313" key="9">
    <source>
        <dbReference type="Proteomes" id="UP000001962"/>
    </source>
</evidence>
<dbReference type="KEGG" id="aeh:Mlg_1892"/>
<dbReference type="InterPro" id="IPR029039">
    <property type="entry name" value="Flavoprotein-like_sf"/>
</dbReference>
<dbReference type="PROSITE" id="PS50902">
    <property type="entry name" value="FLAVODOXIN_LIKE"/>
    <property type="match status" value="1"/>
</dbReference>
<dbReference type="AlphaFoldDB" id="Q0A7F1"/>
<dbReference type="InterPro" id="IPR005625">
    <property type="entry name" value="PepSY-ass_TM"/>
</dbReference>
<dbReference type="InterPro" id="IPR017927">
    <property type="entry name" value="FAD-bd_FR_type"/>
</dbReference>